<protein>
    <submittedName>
        <fullName evidence="1">Uncharacterized protein</fullName>
    </submittedName>
</protein>
<sequence length="493" mass="53085">MLGGVAITGGRMEAFDFRYSMGELSRGELLDSATSPPGRYVWEVARRTLARVPGADAVVVSNPLLASRGARLADLLRGGDTLRCPCVLTDAETFPVAYVLPRALFDQGLGRFLCLLSANRAATDAQLLSQLTGQIVPRRQTPLKPLAPLPKITAQGYILGDNLAAWRTQCADAVRLIRTRADWRRLPFAAHHPGHAGDVLFFSLASRLVPAGQLAFQRQVVCRDYLDIFRDCGNRLEPIVLDIPPVSRTGDVSDGRYYLDSLVHIDPEVWAETFMVYCRFSKSYSRTPFNLVDQARFALGDPVATLQDTLYRRAPVKASRCTLPPAPLRVLMQLSGGWPLKAYPSAQARVLVRALVRLGCAVTVLDAPGLAGDGATPTSAGSTGRLAALIRQHHVVVSVDSFPLHFASQILGHPTVAVFGPTFPGNSDAPRRAGYRLPTPALPCAPCGGYRACPLDEGPDCRNHPAPADLVAAILAVAAEAYGTPVRERGDAA</sequence>
<dbReference type="GO" id="GO:0005829">
    <property type="term" value="C:cytosol"/>
    <property type="evidence" value="ECO:0007669"/>
    <property type="project" value="TreeGrafter"/>
</dbReference>
<dbReference type="InterPro" id="IPR051199">
    <property type="entry name" value="LPS_LOS_Heptosyltrfase"/>
</dbReference>
<accession>A0A248JWL4</accession>
<reference evidence="1 2" key="1">
    <citation type="submission" date="2017-06" db="EMBL/GenBank/DDBJ databases">
        <title>Complete genome sequence of Nitrospirillum amazonense strain CBAmC, an endophytic nitrogen-fixing and plant growth-promoting bacterium, isolated from sugarcane.</title>
        <authorList>
            <person name="Schwab S."/>
            <person name="dos Santos Teixeira K.R."/>
            <person name="Simoes Araujo J.L."/>
            <person name="Soares Vidal M."/>
            <person name="Borges de Freitas H.R."/>
            <person name="Rivello Crivelaro A.L."/>
            <person name="Bueno de Camargo Nunes A."/>
            <person name="dos Santos C.M."/>
            <person name="Palmeira da Silva Rosa D."/>
            <person name="da Silva Padilha D."/>
            <person name="da Silva E."/>
            <person name="Araujo Terra L."/>
            <person name="Soares Mendes V."/>
            <person name="Farinelli L."/>
            <person name="Magalhaes Cruz L."/>
            <person name="Baldani J.I."/>
        </authorList>
    </citation>
    <scope>NUCLEOTIDE SEQUENCE [LARGE SCALE GENOMIC DNA]</scope>
    <source>
        <strain evidence="1 2">CBAmC</strain>
    </source>
</reference>
<dbReference type="SUPFAM" id="SSF53756">
    <property type="entry name" value="UDP-Glycosyltransferase/glycogen phosphorylase"/>
    <property type="match status" value="1"/>
</dbReference>
<proteinExistence type="predicted"/>
<dbReference type="GO" id="GO:0009244">
    <property type="term" value="P:lipopolysaccharide core region biosynthetic process"/>
    <property type="evidence" value="ECO:0007669"/>
    <property type="project" value="TreeGrafter"/>
</dbReference>
<dbReference type="PANTHER" id="PTHR30160">
    <property type="entry name" value="TETRAACYLDISACCHARIDE 4'-KINASE-RELATED"/>
    <property type="match status" value="1"/>
</dbReference>
<organism evidence="1 2">
    <name type="scientific">Nitrospirillum viridazoti CBAmc</name>
    <dbReference type="NCBI Taxonomy" id="1441467"/>
    <lineage>
        <taxon>Bacteria</taxon>
        <taxon>Pseudomonadati</taxon>
        <taxon>Pseudomonadota</taxon>
        <taxon>Alphaproteobacteria</taxon>
        <taxon>Rhodospirillales</taxon>
        <taxon>Azospirillaceae</taxon>
        <taxon>Nitrospirillum</taxon>
        <taxon>Nitrospirillum viridazoti</taxon>
    </lineage>
</organism>
<dbReference type="EMBL" id="CP022111">
    <property type="protein sequence ID" value="ASG23112.1"/>
    <property type="molecule type" value="Genomic_DNA"/>
</dbReference>
<dbReference type="Proteomes" id="UP000197153">
    <property type="component" value="Chromosome 2"/>
</dbReference>
<dbReference type="RefSeq" id="WP_088873641.1">
    <property type="nucleotide sequence ID" value="NZ_CP022111.1"/>
</dbReference>
<name>A0A248JWL4_9PROT</name>
<gene>
    <name evidence="1" type="ORF">Y958_19870</name>
</gene>
<keyword evidence="2" id="KW-1185">Reference proteome</keyword>
<dbReference type="PANTHER" id="PTHR30160:SF1">
    <property type="entry name" value="LIPOPOLYSACCHARIDE 1,2-N-ACETYLGLUCOSAMINETRANSFERASE-RELATED"/>
    <property type="match status" value="1"/>
</dbReference>
<dbReference type="AlphaFoldDB" id="A0A248JWL4"/>
<evidence type="ECO:0000313" key="1">
    <source>
        <dbReference type="EMBL" id="ASG23112.1"/>
    </source>
</evidence>
<dbReference type="KEGG" id="nao:Y958_19870"/>
<dbReference type="GO" id="GO:0008713">
    <property type="term" value="F:ADP-heptose-lipopolysaccharide heptosyltransferase activity"/>
    <property type="evidence" value="ECO:0007669"/>
    <property type="project" value="TreeGrafter"/>
</dbReference>
<dbReference type="Gene3D" id="3.40.50.2000">
    <property type="entry name" value="Glycogen Phosphorylase B"/>
    <property type="match status" value="1"/>
</dbReference>
<evidence type="ECO:0000313" key="2">
    <source>
        <dbReference type="Proteomes" id="UP000197153"/>
    </source>
</evidence>